<dbReference type="GO" id="GO:0006355">
    <property type="term" value="P:regulation of DNA-templated transcription"/>
    <property type="evidence" value="ECO:0007669"/>
    <property type="project" value="InterPro"/>
</dbReference>
<dbReference type="EMBL" id="KF611977">
    <property type="protein sequence ID" value="AHH82645.1"/>
    <property type="molecule type" value="Genomic_DNA"/>
</dbReference>
<dbReference type="GO" id="GO:0003677">
    <property type="term" value="F:DNA binding"/>
    <property type="evidence" value="ECO:0007669"/>
    <property type="project" value="InterPro"/>
</dbReference>
<reference evidence="2 3" key="3">
    <citation type="journal article" date="1998" name="J. Gen. Virol.">
        <title>The single-nucleocapsid nucleopolyhedrovirus of Buzura suppressaria encodes a P10 protein.</title>
        <authorList>
            <person name="van Oers M.M."/>
            <person name="Hu Z."/>
            <person name="Arif B.M."/>
            <person name="van Strien E.A."/>
            <person name="van Lent J.W."/>
            <person name="Vlak J.M."/>
        </authorList>
    </citation>
    <scope>NUCLEOTIDE SEQUENCE [LARGE SCALE GENOMIC DNA]</scope>
    <source>
        <strain evidence="2">Hubei</strain>
    </source>
</reference>
<reference evidence="2 3" key="4">
    <citation type="journal article" date="1998" name="J. Gen. Virol.">
        <title>Distinct gene arrangement in the Buzura suppressaria single-nucleocapsid nucleopolyhedrovirus genome.</title>
        <authorList>
            <person name="Hu Z.H."/>
            <person name="Arif B.M."/>
            <person name="Jin F."/>
            <person name="Martens J.W."/>
            <person name="Chen X.W."/>
            <person name="Sun J.S."/>
            <person name="Zuidema D."/>
            <person name="Goldbach R.W."/>
            <person name="Vlak J.M."/>
        </authorList>
    </citation>
    <scope>NUCLEOTIDE SEQUENCE [LARGE SCALE GENOMIC DNA]</scope>
    <source>
        <strain evidence="2">Hubei</strain>
    </source>
</reference>
<feature type="coiled-coil region" evidence="1">
    <location>
        <begin position="355"/>
        <end position="389"/>
    </location>
</feature>
<proteinExistence type="predicted"/>
<keyword evidence="3" id="KW-1185">Reference proteome</keyword>
<evidence type="ECO:0000256" key="1">
    <source>
        <dbReference type="SAM" id="Coils"/>
    </source>
</evidence>
<dbReference type="InterPro" id="IPR008415">
    <property type="entry name" value="Baculo_LEF-3"/>
</dbReference>
<reference evidence="2 3" key="6">
    <citation type="journal article" date="2014" name="PLoS ONE">
        <title>Genome Sequence and Analysis of Buzura suppressaria Nucleopolyhedrovirus: A Group II Alphabaculovirus.</title>
        <authorList>
            <person name="Zhu Z."/>
            <person name="Yin F."/>
            <person name="Liu X."/>
            <person name="Hou D."/>
            <person name="Wang J."/>
            <person name="Zhang L."/>
            <person name="Arif B."/>
            <person name="Wang H."/>
            <person name="Deng F."/>
            <person name="Hu Z."/>
        </authorList>
    </citation>
    <scope>NUCLEOTIDE SEQUENCE [LARGE SCALE GENOMIC DNA]</scope>
    <source>
        <strain evidence="2">Hubei</strain>
    </source>
</reference>
<dbReference type="RefSeq" id="YP_009001833.1">
    <property type="nucleotide sequence ID" value="NC_023442.1"/>
</dbReference>
<accession>W5VKF8</accession>
<reference evidence="2 3" key="5">
    <citation type="journal article" date="1998" name="Virus Res.">
        <title>Genetic organization of the HindIII-I region of the single-nucleocapsid nucleopolyhedrovirus of Buzura suppressaria.</title>
        <authorList>
            <person name="Hu Z.H."/>
            <person name="Arif B.M."/>
            <person name="Sun J.S."/>
            <person name="Chen X.W."/>
            <person name="Zuidema D."/>
            <person name="Goldbach R.W."/>
            <person name="Vlak J.M."/>
        </authorList>
    </citation>
    <scope>NUCLEOTIDE SEQUENCE [LARGE SCALE GENOMIC DNA]</scope>
    <source>
        <strain evidence="2">Hubei</strain>
    </source>
</reference>
<reference evidence="2 3" key="2">
    <citation type="journal article" date="1997" name="Virus Res.">
        <title>Characterization of the ecdysteroid UDP-glucosyltransferase gene of a single nucleocapsid nucleopolyhedrovirus of Buzura suppressaria.</title>
        <authorList>
            <person name="Hu Z.H."/>
            <person name="Broer R."/>
            <person name="Westerlaken J."/>
            <person name="Martens J.W."/>
            <person name="Jin F."/>
            <person name="Jehle J.A."/>
            <person name="Wang L.M."/>
            <person name="Vlak J.M."/>
        </authorList>
    </citation>
    <scope>NUCLEOTIDE SEQUENCE [LARGE SCALE GENOMIC DNA]</scope>
    <source>
        <strain evidence="2">Hubei</strain>
    </source>
</reference>
<dbReference type="OrthoDB" id="5804at10239"/>
<dbReference type="Pfam" id="PF05847">
    <property type="entry name" value="Baculo_LEF-3"/>
    <property type="match status" value="1"/>
</dbReference>
<reference evidence="2 3" key="1">
    <citation type="journal article" date="1993" name="J. Gen. Virol.">
        <title>Nucleotide sequence of the Buzura suppressaria single nucleocapsid nuclear polyhedrosis virus polyhedrin gene.</title>
        <authorList>
            <person name="Hu Z.H."/>
            <person name="Liu M.F."/>
            <person name="Jin F."/>
            <person name="Wang Z.X."/>
            <person name="Liu X.Y."/>
            <person name="Li M.J."/>
            <person name="Liang B.F."/>
            <person name="Xie T.E."/>
        </authorList>
    </citation>
    <scope>NUCLEOTIDE SEQUENCE [LARGE SCALE GENOMIC DNA]</scope>
    <source>
        <strain evidence="2">Hubei</strain>
    </source>
</reference>
<organismHost>
    <name type="scientific">Lepidoptera</name>
    <name type="common">moths &amp; butterflies</name>
    <dbReference type="NCBI Taxonomy" id="7088"/>
</organismHost>
<organism evidence="2 3">
    <name type="scientific">Buzura suppressaria nuclear polyhedrosis virus</name>
    <name type="common">BsNPV</name>
    <dbReference type="NCBI Taxonomy" id="74320"/>
    <lineage>
        <taxon>Viruses</taxon>
        <taxon>Viruses incertae sedis</taxon>
        <taxon>Naldaviricetes</taxon>
        <taxon>Lefavirales</taxon>
        <taxon>Baculoviridae</taxon>
        <taxon>Alphabaculovirus</taxon>
        <taxon>Alphabaculovirus busuppressariae</taxon>
    </lineage>
</organism>
<protein>
    <submittedName>
        <fullName evidence="2">LEF-3</fullName>
    </submittedName>
</protein>
<dbReference type="KEGG" id="vg:18266976"/>
<dbReference type="GeneID" id="18266976"/>
<evidence type="ECO:0000313" key="3">
    <source>
        <dbReference type="Proteomes" id="UP000214366"/>
    </source>
</evidence>
<sequence>MSDYDNRNVVLDQDDIFECIEEMNLSESQRKRKLMTNDNFPRKRFADDENYVQEKKEIGIEKRLSTMSASSSGSSTISTVRKNFKCVTGELISRYTVSLNKTSNFLFKFLIDNTDKQYYGTSDQFFKMKLNATYEINLTFENKKIWIESYKECKPKQLEDNVKKCLLHSDLDSNDTISVYAKMKHGFKTIDNFYKIVYHVLIGNQVEESTLYEIECTGTLLKIAKALKKDHLLTTDNALLAYFFENCDRMYRLHRIKINLSNNVYRSFAIQNETYLELINDEDTDNATDNNRDTFVIDNDDNNVINLTRKNKRILSAEVSKIHADYMDYDKPKLSLSYTVINSDMNICATLFENNRNYSESSNNKNNKLERLEIEINQMNDLIENDIYKIYIYVLYDVEKSVYNILGFTKYEIDSEQYESL</sequence>
<evidence type="ECO:0000313" key="2">
    <source>
        <dbReference type="EMBL" id="AHH82645.1"/>
    </source>
</evidence>
<keyword evidence="1" id="KW-0175">Coiled coil</keyword>
<dbReference type="Proteomes" id="UP000214366">
    <property type="component" value="Segment"/>
</dbReference>
<name>W5VKF8_NPVBS</name>